<dbReference type="GO" id="GO:0006952">
    <property type="term" value="P:defense response"/>
    <property type="evidence" value="ECO:0007669"/>
    <property type="project" value="UniProtKB-KW"/>
</dbReference>
<dbReference type="InterPro" id="IPR056789">
    <property type="entry name" value="LRR_R13L1-DRL21"/>
</dbReference>
<feature type="domain" description="R13L1/DRL21-like LRR repeat region" evidence="10">
    <location>
        <begin position="705"/>
        <end position="827"/>
    </location>
</feature>
<comment type="caution">
    <text evidence="11">The sequence shown here is derived from an EMBL/GenBank/DDBJ whole genome shotgun (WGS) entry which is preliminary data.</text>
</comment>
<reference evidence="13" key="2">
    <citation type="submission" date="2019-10" db="EMBL/GenBank/DDBJ databases">
        <title>A de novo genome assembly of a pear dwarfing rootstock.</title>
        <authorList>
            <person name="Wang F."/>
            <person name="Wang J."/>
            <person name="Li S."/>
            <person name="Zhang Y."/>
            <person name="Fang M."/>
            <person name="Ma L."/>
            <person name="Zhao Y."/>
            <person name="Jiang S."/>
        </authorList>
    </citation>
    <scope>NUCLEOTIDE SEQUENCE [LARGE SCALE GENOMIC DNA]</scope>
    <source>
        <strain evidence="12">S2</strain>
        <tissue evidence="12">Leaf</tissue>
    </source>
</reference>
<feature type="domain" description="Disease resistance N-terminal" evidence="8">
    <location>
        <begin position="9"/>
        <end position="102"/>
    </location>
</feature>
<name>A0A5N5H0A5_9ROSA</name>
<dbReference type="Gene3D" id="1.10.10.10">
    <property type="entry name" value="Winged helix-like DNA-binding domain superfamily/Winged helix DNA-binding domain"/>
    <property type="match status" value="1"/>
</dbReference>
<dbReference type="InterPro" id="IPR032675">
    <property type="entry name" value="LRR_dom_sf"/>
</dbReference>
<keyword evidence="6" id="KW-0175">Coiled coil</keyword>
<dbReference type="InterPro" id="IPR041118">
    <property type="entry name" value="Rx_N"/>
</dbReference>
<dbReference type="InterPro" id="IPR036388">
    <property type="entry name" value="WH-like_DNA-bd_sf"/>
</dbReference>
<feature type="domain" description="NB-ARC" evidence="7">
    <location>
        <begin position="173"/>
        <end position="347"/>
    </location>
</feature>
<dbReference type="FunFam" id="3.40.50.300:FF:001091">
    <property type="entry name" value="Probable disease resistance protein At1g61300"/>
    <property type="match status" value="1"/>
</dbReference>
<dbReference type="Pfam" id="PF25019">
    <property type="entry name" value="LRR_R13L1-DRL21"/>
    <property type="match status" value="1"/>
</dbReference>
<evidence type="ECO:0000259" key="8">
    <source>
        <dbReference type="Pfam" id="PF18052"/>
    </source>
</evidence>
<evidence type="ECO:0000313" key="13">
    <source>
        <dbReference type="Proteomes" id="UP000327157"/>
    </source>
</evidence>
<dbReference type="Pfam" id="PF18052">
    <property type="entry name" value="Rx_N"/>
    <property type="match status" value="1"/>
</dbReference>
<evidence type="ECO:0000256" key="3">
    <source>
        <dbReference type="ARBA" id="ARBA00022741"/>
    </source>
</evidence>
<dbReference type="GO" id="GO:0051707">
    <property type="term" value="P:response to other organism"/>
    <property type="evidence" value="ECO:0007669"/>
    <property type="project" value="UniProtKB-ARBA"/>
</dbReference>
<dbReference type="EMBL" id="SMOL01000402">
    <property type="protein sequence ID" value="KAB2616464.1"/>
    <property type="molecule type" value="Genomic_DNA"/>
</dbReference>
<dbReference type="GO" id="GO:0043531">
    <property type="term" value="F:ADP binding"/>
    <property type="evidence" value="ECO:0007669"/>
    <property type="project" value="InterPro"/>
</dbReference>
<keyword evidence="3" id="KW-0547">Nucleotide-binding</keyword>
<keyword evidence="4" id="KW-0611">Plant defense</keyword>
<feature type="coiled-coil region" evidence="6">
    <location>
        <begin position="118"/>
        <end position="145"/>
    </location>
</feature>
<gene>
    <name evidence="11" type="ORF">D8674_023052</name>
    <name evidence="12" type="ORF">D8674_039078</name>
</gene>
<evidence type="ECO:0000259" key="10">
    <source>
        <dbReference type="Pfam" id="PF25019"/>
    </source>
</evidence>
<keyword evidence="13" id="KW-1185">Reference proteome</keyword>
<dbReference type="Gene3D" id="3.80.10.10">
    <property type="entry name" value="Ribonuclease Inhibitor"/>
    <property type="match status" value="3"/>
</dbReference>
<dbReference type="Proteomes" id="UP000327157">
    <property type="component" value="Chromosome 3"/>
</dbReference>
<dbReference type="Gene3D" id="3.40.50.300">
    <property type="entry name" value="P-loop containing nucleotide triphosphate hydrolases"/>
    <property type="match status" value="1"/>
</dbReference>
<dbReference type="PANTHER" id="PTHR36766:SF40">
    <property type="entry name" value="DISEASE RESISTANCE PROTEIN RGA3"/>
    <property type="match status" value="1"/>
</dbReference>
<evidence type="ECO:0000256" key="2">
    <source>
        <dbReference type="ARBA" id="ARBA00022737"/>
    </source>
</evidence>
<keyword evidence="1" id="KW-0433">Leucine-rich repeat</keyword>
<evidence type="ECO:0000313" key="12">
    <source>
        <dbReference type="EMBL" id="KAB2634299.1"/>
    </source>
</evidence>
<evidence type="ECO:0000256" key="1">
    <source>
        <dbReference type="ARBA" id="ARBA00022614"/>
    </source>
</evidence>
<dbReference type="SUPFAM" id="SSF52058">
    <property type="entry name" value="L domain-like"/>
    <property type="match status" value="2"/>
</dbReference>
<dbReference type="SUPFAM" id="SSF52540">
    <property type="entry name" value="P-loop containing nucleoside triphosphate hydrolases"/>
    <property type="match status" value="1"/>
</dbReference>
<keyword evidence="2" id="KW-0677">Repeat</keyword>
<evidence type="ECO:0000313" key="11">
    <source>
        <dbReference type="EMBL" id="KAB2616464.1"/>
    </source>
</evidence>
<dbReference type="InterPro" id="IPR002182">
    <property type="entry name" value="NB-ARC"/>
</dbReference>
<dbReference type="PRINTS" id="PR00364">
    <property type="entry name" value="DISEASERSIST"/>
</dbReference>
<keyword evidence="5" id="KW-0067">ATP-binding</keyword>
<feature type="domain" description="Disease resistance protein winged helix" evidence="9">
    <location>
        <begin position="430"/>
        <end position="498"/>
    </location>
</feature>
<dbReference type="PANTHER" id="PTHR36766">
    <property type="entry name" value="PLANT BROAD-SPECTRUM MILDEW RESISTANCE PROTEIN RPW8"/>
    <property type="match status" value="1"/>
</dbReference>
<sequence>MALVGEALLSSSIQVLCDKIASGELMDFFRERRLNHSLMDKLKVTLTTLHAVLNDAEERQIVEPDIGSWINELKDAVFDAKDLVDEIDTEALRCKARDQTKKTQVCNFLSTSLNPFKYKGMNGRIEELFQRLEHLADQRNRLGLKQDIGRNVSQRTPTTSVVEKGFCPYGRDRDKEKLKDLLLLSDNESSSNFSVVPIVGMGGVGKTTLAQLLYNDEQVKKHFDTNAWVCVSEQYDVLRVIKTLIEQTTGKSCDISDRNSLEVRLREQLRGNRFLLVLDDLWNESYDDWDHLQTLFTYGAKGSKVIVTTRNKHVASIVHNTIPIHILEELSDENCWLLLEKHAFRNENPSAHPDLVEIGKQIARKCNGLPLAAKTLGGLLSCNLDCKEWSHILDSNLWDPLHPTSILPSLRLSYHYLPSYLKQCFAFCSIFPKNYEFEKENVIRLWAAEGLIPLLESETTIEEVGETYFGELLSRSLFQRPRLDQPSFTMHDLINDLAMFVSGEFCLRLDREISHEAPKRGCRLDLETSHKARDRVRHLSYMRGKLDIASKFEPLKGVKCLRTFFPVSLTPYYGWDHEYISNKFLDDLLPAQKCLRAFSLSRYENITHLPDWIGNHIHLRYIDLSYMAIKRLPNTVCSLYNLQTLLLLGCSSLVELPADMRKLIRLRHLDISGTTIKEMPVQMGKLRSLRTLTAFVLGKSTGSSIAELRELSHLRGKISILNLQNVVGDIDALLKDKKDLDEVELAWGNEVSEDSAKYRHVLEGLQLSVNLEKLTIRWYGGTSFPKWVGDSSFSKLQVMRLSNCSNCSSLPPVGQLPALKELYVESMKLVTSVGDEFYGGYQPFQSLERLEFWDMPAWEEWLPSPSVDESPDFPRLKELMLRRCPKLRGNFPTCLPLLKKLTVYGCEVLHENRASNALNTESLRRSLEELTINGCPSLSLLLESRETLPSLQMLYIYFLGGTEWLPQMVHNTNRLQHLTLSFCSSLLSFPTNGLPTTLKSLEIQDCKKLEFLSREMMAKLTSLKSLHLLDCCDSLRSFPLGIFPKLSTLGIYGCQNLESLYVEGRAVENLSHLNYLSLRRCPNLVSFPDGGLPTPNLTSFSVWGCKSMKLLPDQMHTLTALQHLWLQNLPNLESLAQGGMPPNLQAFWIENCERLRPSEEWGLQILGSLREFVITGNKDLLETLLKEHLLPATLLNLKISQLSNLKSLDGQGLEHLTSLQQLEISWCQSLEFLPKEGFPASLSWLSIENCPSLKRSYRNKKGKDWINISRIPCIKIDDEVTIL</sequence>
<protein>
    <submittedName>
        <fullName evidence="11">Disease resistance RPP13-like protein 1</fullName>
    </submittedName>
</protein>
<dbReference type="Pfam" id="PF23559">
    <property type="entry name" value="WHD_DRP"/>
    <property type="match status" value="1"/>
</dbReference>
<dbReference type="OrthoDB" id="1182803at2759"/>
<evidence type="ECO:0000256" key="5">
    <source>
        <dbReference type="ARBA" id="ARBA00022840"/>
    </source>
</evidence>
<evidence type="ECO:0000259" key="9">
    <source>
        <dbReference type="Pfam" id="PF23559"/>
    </source>
</evidence>
<dbReference type="Pfam" id="PF00931">
    <property type="entry name" value="NB-ARC"/>
    <property type="match status" value="1"/>
</dbReference>
<dbReference type="InterPro" id="IPR058922">
    <property type="entry name" value="WHD_DRP"/>
</dbReference>
<accession>A0A5N5H0A5</accession>
<evidence type="ECO:0000256" key="4">
    <source>
        <dbReference type="ARBA" id="ARBA00022821"/>
    </source>
</evidence>
<proteinExistence type="predicted"/>
<dbReference type="InterPro" id="IPR027417">
    <property type="entry name" value="P-loop_NTPase"/>
</dbReference>
<dbReference type="GO" id="GO:0005524">
    <property type="term" value="F:ATP binding"/>
    <property type="evidence" value="ECO:0007669"/>
    <property type="project" value="UniProtKB-KW"/>
</dbReference>
<evidence type="ECO:0000256" key="6">
    <source>
        <dbReference type="SAM" id="Coils"/>
    </source>
</evidence>
<dbReference type="EMBL" id="SMOL01000076">
    <property type="protein sequence ID" value="KAB2634299.1"/>
    <property type="molecule type" value="Genomic_DNA"/>
</dbReference>
<evidence type="ECO:0000259" key="7">
    <source>
        <dbReference type="Pfam" id="PF00931"/>
    </source>
</evidence>
<dbReference type="Gene3D" id="1.10.8.430">
    <property type="entry name" value="Helical domain of apoptotic protease-activating factors"/>
    <property type="match status" value="1"/>
</dbReference>
<dbReference type="FunFam" id="1.10.10.10:FF:000322">
    <property type="entry name" value="Probable disease resistance protein At1g63360"/>
    <property type="match status" value="1"/>
</dbReference>
<dbReference type="InterPro" id="IPR042197">
    <property type="entry name" value="Apaf_helical"/>
</dbReference>
<reference evidence="11 13" key="3">
    <citation type="submission" date="2019-11" db="EMBL/GenBank/DDBJ databases">
        <title>A de novo genome assembly of a pear dwarfing rootstock.</title>
        <authorList>
            <person name="Wang F."/>
            <person name="Wang J."/>
            <person name="Li S."/>
            <person name="Zhang Y."/>
            <person name="Fang M."/>
            <person name="Ma L."/>
            <person name="Zhao Y."/>
            <person name="Jiang S."/>
        </authorList>
    </citation>
    <scope>NUCLEOTIDE SEQUENCE [LARGE SCALE GENOMIC DNA]</scope>
    <source>
        <strain evidence="11">S2</strain>
        <tissue evidence="11">Leaf</tissue>
    </source>
</reference>
<dbReference type="Gene3D" id="1.20.5.4130">
    <property type="match status" value="1"/>
</dbReference>
<reference evidence="11 13" key="1">
    <citation type="submission" date="2019-09" db="EMBL/GenBank/DDBJ databases">
        <authorList>
            <person name="Ou C."/>
        </authorList>
    </citation>
    <scope>NUCLEOTIDE SEQUENCE [LARGE SCALE GENOMIC DNA]</scope>
    <source>
        <strain evidence="11">S2</strain>
        <tissue evidence="11">Leaf</tissue>
    </source>
</reference>
<organism evidence="11 13">
    <name type="scientific">Pyrus ussuriensis x Pyrus communis</name>
    <dbReference type="NCBI Taxonomy" id="2448454"/>
    <lineage>
        <taxon>Eukaryota</taxon>
        <taxon>Viridiplantae</taxon>
        <taxon>Streptophyta</taxon>
        <taxon>Embryophyta</taxon>
        <taxon>Tracheophyta</taxon>
        <taxon>Spermatophyta</taxon>
        <taxon>Magnoliopsida</taxon>
        <taxon>eudicotyledons</taxon>
        <taxon>Gunneridae</taxon>
        <taxon>Pentapetalae</taxon>
        <taxon>rosids</taxon>
        <taxon>fabids</taxon>
        <taxon>Rosales</taxon>
        <taxon>Rosaceae</taxon>
        <taxon>Amygdaloideae</taxon>
        <taxon>Maleae</taxon>
        <taxon>Pyrus</taxon>
    </lineage>
</organism>